<evidence type="ECO:0000313" key="1">
    <source>
        <dbReference type="EMBL" id="KAJ4725182.1"/>
    </source>
</evidence>
<sequence>MGCFSKFFSSAILFMFLLLLLIPSSAHMLSNEQGYISAVISNKGLDFVKNLLINKATSSIIPLEVPDIQKSLKIPLLGKVEMVLSDITIYRVDIDTSYAETGERGFLLAVSGATANISMNWEYSYGTWLLPTISDGGTASVLVEGVEAGFTVALKEQGGTIKLPLFDCGSHVNDISIKLDGGASWLYKAILEAFQGKIRSAVEDAVTKKIREEITKLDILLQSLPKQIPVNDIAAMNVTFVNSPVLSNSSVELEISGLFTGTSGTSLLNYYNEGSQSYASCDDPTTMIRIALHENVFISGALVYFNANRMRWIVDNVPDKSLLNTSGWRYIVPKLYKQYPNDEMNLNMSVTSPPIIQVSEHGIDATVYLDVTINVLDSNEVVPVACISLVISASCSPKISANNLVGIIRLIDFTASLKWSNIGNLNMYLVQSVMSVILKTAFLPYVNLHLRRGFPLPLPHGFTLQNAEIFCINYRLVICSDIGLDRIELSPSAANFYYN</sequence>
<comment type="caution">
    <text evidence="1">The sequence shown here is derived from an EMBL/GenBank/DDBJ whole genome shotgun (WGS) entry which is preliminary data.</text>
</comment>
<organism evidence="1 2">
    <name type="scientific">Melia azedarach</name>
    <name type="common">Chinaberry tree</name>
    <dbReference type="NCBI Taxonomy" id="155640"/>
    <lineage>
        <taxon>Eukaryota</taxon>
        <taxon>Viridiplantae</taxon>
        <taxon>Streptophyta</taxon>
        <taxon>Embryophyta</taxon>
        <taxon>Tracheophyta</taxon>
        <taxon>Spermatophyta</taxon>
        <taxon>Magnoliopsida</taxon>
        <taxon>eudicotyledons</taxon>
        <taxon>Gunneridae</taxon>
        <taxon>Pentapetalae</taxon>
        <taxon>rosids</taxon>
        <taxon>malvids</taxon>
        <taxon>Sapindales</taxon>
        <taxon>Meliaceae</taxon>
        <taxon>Melia</taxon>
    </lineage>
</organism>
<reference evidence="1 2" key="1">
    <citation type="journal article" date="2023" name="Science">
        <title>Complex scaffold remodeling in plant triterpene biosynthesis.</title>
        <authorList>
            <person name="De La Pena R."/>
            <person name="Hodgson H."/>
            <person name="Liu J.C."/>
            <person name="Stephenson M.J."/>
            <person name="Martin A.C."/>
            <person name="Owen C."/>
            <person name="Harkess A."/>
            <person name="Leebens-Mack J."/>
            <person name="Jimenez L.E."/>
            <person name="Osbourn A."/>
            <person name="Sattely E.S."/>
        </authorList>
    </citation>
    <scope>NUCLEOTIDE SEQUENCE [LARGE SCALE GENOMIC DNA]</scope>
    <source>
        <strain evidence="2">cv. JPN11</strain>
        <tissue evidence="1">Leaf</tissue>
    </source>
</reference>
<evidence type="ECO:0000313" key="2">
    <source>
        <dbReference type="Proteomes" id="UP001164539"/>
    </source>
</evidence>
<accession>A0ACC1YN44</accession>
<keyword evidence="2" id="KW-1185">Reference proteome</keyword>
<dbReference type="Proteomes" id="UP001164539">
    <property type="component" value="Chromosome 2"/>
</dbReference>
<name>A0ACC1YN44_MELAZ</name>
<gene>
    <name evidence="1" type="ORF">OWV82_004086</name>
</gene>
<protein>
    <submittedName>
        <fullName evidence="1">Lipid-binding serum glycoprotein family protein</fullName>
    </submittedName>
</protein>
<dbReference type="EMBL" id="CM051395">
    <property type="protein sequence ID" value="KAJ4725182.1"/>
    <property type="molecule type" value="Genomic_DNA"/>
</dbReference>
<proteinExistence type="predicted"/>